<dbReference type="Gene3D" id="1.20.1280.50">
    <property type="match status" value="1"/>
</dbReference>
<reference evidence="3 4" key="1">
    <citation type="submission" date="2024-07" db="EMBL/GenBank/DDBJ databases">
        <title>Section-level genome sequencing and comparative genomics of Aspergillus sections Usti and Cavernicolus.</title>
        <authorList>
            <consortium name="Lawrence Berkeley National Laboratory"/>
            <person name="Nybo J.L."/>
            <person name="Vesth T.C."/>
            <person name="Theobald S."/>
            <person name="Frisvad J.C."/>
            <person name="Larsen T.O."/>
            <person name="Kjaerboelling I."/>
            <person name="Rothschild-Mancinelli K."/>
            <person name="Lyhne E.K."/>
            <person name="Kogle M.E."/>
            <person name="Barry K."/>
            <person name="Clum A."/>
            <person name="Na H."/>
            <person name="Ledsgaard L."/>
            <person name="Lin J."/>
            <person name="Lipzen A."/>
            <person name="Kuo A."/>
            <person name="Riley R."/>
            <person name="Mondo S."/>
            <person name="LaButti K."/>
            <person name="Haridas S."/>
            <person name="Pangalinan J."/>
            <person name="Salamov A.A."/>
            <person name="Simmons B.A."/>
            <person name="Magnuson J.K."/>
            <person name="Chen J."/>
            <person name="Drula E."/>
            <person name="Henrissat B."/>
            <person name="Wiebenga A."/>
            <person name="Lubbers R.J."/>
            <person name="Gomes A.C."/>
            <person name="Makela M.R."/>
            <person name="Stajich J."/>
            <person name="Grigoriev I.V."/>
            <person name="Mortensen U.H."/>
            <person name="De vries R.P."/>
            <person name="Baker S.E."/>
            <person name="Andersen M.R."/>
        </authorList>
    </citation>
    <scope>NUCLEOTIDE SEQUENCE [LARGE SCALE GENOMIC DNA]</scope>
    <source>
        <strain evidence="3 4">CBS 600.67</strain>
    </source>
</reference>
<sequence>MQSTSPPADPLTILPPELALRIVEFASISAIASLTAVSKAWHQFIDFTHQDAIYASKLKSAQSSCGAPRDLSSLSNIPTFSKWFDDTASWKNLCKRKTQLARNWASPRPVSRERVFQVGNDPVWRFRADLKRRFIVSTSHAGGLNVTDIDTGQIIWRLPSTLDSDHEEAVRPYAHLEYQDGMAVFDREGDAVEVWQADQDGAARGEFRRMAVLEHDCQTRGFQLSYGTLCVVSTEGQGFVYDMTQRPPKLTTHLEIENDAVGHLDQSEDAVMYSMGPRGYHVYNKASGEFMGALQPSQCTKKYHIRPPATNYASSSTRLMGITPREALNPSLSPGPPSKDRMVPIKLDNGPLPPPTDTEHVRHGEDEWGSGMEDGNLFVGVSRAGRVFVCSDWRKALHDPTSFAECSAVIECESDGSSFDLGGWLSVRNHRLMFEIQDRIYIVALDDDNRIQAVDHATRGSYSLPTCSTPQLAVPISFMALYDDTIMSTYTAFARRQRPIHPDGVPPQQEEGPARIFPTKTIRIISLAPDASVVESANPDGNPAQVPSEVSEGLWETNRHSAPAEEIVRSQALLQLLSMLRDEYGDVEGDESDDAWEDVDEDEDEDENEAQTV</sequence>
<feature type="region of interest" description="Disordered" evidence="1">
    <location>
        <begin position="584"/>
        <end position="613"/>
    </location>
</feature>
<comment type="caution">
    <text evidence="3">The sequence shown here is derived from an EMBL/GenBank/DDBJ whole genome shotgun (WGS) entry which is preliminary data.</text>
</comment>
<dbReference type="InterPro" id="IPR036047">
    <property type="entry name" value="F-box-like_dom_sf"/>
</dbReference>
<accession>A0ABR4I755</accession>
<gene>
    <name evidence="3" type="ORF">BDW59DRAFT_96637</name>
</gene>
<dbReference type="PROSITE" id="PS50181">
    <property type="entry name" value="FBOX"/>
    <property type="match status" value="1"/>
</dbReference>
<evidence type="ECO:0000256" key="1">
    <source>
        <dbReference type="SAM" id="MobiDB-lite"/>
    </source>
</evidence>
<evidence type="ECO:0000313" key="3">
    <source>
        <dbReference type="EMBL" id="KAL2823584.1"/>
    </source>
</evidence>
<feature type="compositionally biased region" description="Acidic residues" evidence="1">
    <location>
        <begin position="585"/>
        <end position="613"/>
    </location>
</feature>
<proteinExistence type="predicted"/>
<keyword evidence="4" id="KW-1185">Reference proteome</keyword>
<evidence type="ECO:0000313" key="4">
    <source>
        <dbReference type="Proteomes" id="UP001610335"/>
    </source>
</evidence>
<dbReference type="InterPro" id="IPR001810">
    <property type="entry name" value="F-box_dom"/>
</dbReference>
<organism evidence="3 4">
    <name type="scientific">Aspergillus cavernicola</name>
    <dbReference type="NCBI Taxonomy" id="176166"/>
    <lineage>
        <taxon>Eukaryota</taxon>
        <taxon>Fungi</taxon>
        <taxon>Dikarya</taxon>
        <taxon>Ascomycota</taxon>
        <taxon>Pezizomycotina</taxon>
        <taxon>Eurotiomycetes</taxon>
        <taxon>Eurotiomycetidae</taxon>
        <taxon>Eurotiales</taxon>
        <taxon>Aspergillaceae</taxon>
        <taxon>Aspergillus</taxon>
        <taxon>Aspergillus subgen. Nidulantes</taxon>
    </lineage>
</organism>
<evidence type="ECO:0000259" key="2">
    <source>
        <dbReference type="PROSITE" id="PS50181"/>
    </source>
</evidence>
<dbReference type="SUPFAM" id="SSF69322">
    <property type="entry name" value="Tricorn protease domain 2"/>
    <property type="match status" value="1"/>
</dbReference>
<dbReference type="EMBL" id="JBFXLS010000051">
    <property type="protein sequence ID" value="KAL2823584.1"/>
    <property type="molecule type" value="Genomic_DNA"/>
</dbReference>
<feature type="domain" description="F-box" evidence="2">
    <location>
        <begin position="8"/>
        <end position="57"/>
    </location>
</feature>
<name>A0ABR4I755_9EURO</name>
<protein>
    <recommendedName>
        <fullName evidence="2">F-box domain-containing protein</fullName>
    </recommendedName>
</protein>
<dbReference type="SUPFAM" id="SSF81383">
    <property type="entry name" value="F-box domain"/>
    <property type="match status" value="1"/>
</dbReference>
<dbReference type="Proteomes" id="UP001610335">
    <property type="component" value="Unassembled WGS sequence"/>
</dbReference>